<name>A0A9D1W2D0_9FIRM</name>
<dbReference type="Proteomes" id="UP000886780">
    <property type="component" value="Unassembled WGS sequence"/>
</dbReference>
<dbReference type="EMBL" id="DXEU01000006">
    <property type="protein sequence ID" value="HIX51226.1"/>
    <property type="molecule type" value="Genomic_DNA"/>
</dbReference>
<organism evidence="2 3">
    <name type="scientific">Candidatus Lachnoclostridium stercoripullorum</name>
    <dbReference type="NCBI Taxonomy" id="2838635"/>
    <lineage>
        <taxon>Bacteria</taxon>
        <taxon>Bacillati</taxon>
        <taxon>Bacillota</taxon>
        <taxon>Clostridia</taxon>
        <taxon>Lachnospirales</taxon>
        <taxon>Lachnospiraceae</taxon>
    </lineage>
</organism>
<accession>A0A9D1W2D0</accession>
<feature type="domain" description="Inosine/uridine-preferring nucleoside hydrolase" evidence="1">
    <location>
        <begin position="9"/>
        <end position="307"/>
    </location>
</feature>
<gene>
    <name evidence="2" type="ORF">IAA28_00285</name>
</gene>
<protein>
    <submittedName>
        <fullName evidence="2">Nucleoside hydrolase</fullName>
    </submittedName>
</protein>
<dbReference type="PANTHER" id="PTHR46190">
    <property type="entry name" value="SI:CH211-201H21.5-RELATED"/>
    <property type="match status" value="1"/>
</dbReference>
<sequence length="316" mass="34393">MTGDTRKKLIIDTDCGSDDAMAIAMALRDPAYEILMFTIVSGNVEAGQAARNTLLTIERAGSCEPPVYMGARNMLLKELAFAYETHGQDGMGDLGLAPERLRLGEGHGVWRMLEALRDSGEGEIDIITLGPLTNLALALRLEPETVKKAGRVVVMGGAGFGGGNVTAAAEFNIWQDGEAAKIVMEAGLKNLMLVGWDACLGESMLMPEEIQRIRNGSELGKFVVDINRVLMGLNRERFGMDCLDMADPAAMAAALHPACIRECEKYWCEVDVSCGPGYGNVLIDRYGFSGKEPNAWICSGLWPERYKEYIFRTLGV</sequence>
<dbReference type="InterPro" id="IPR052775">
    <property type="entry name" value="IUN_hydrolase"/>
</dbReference>
<keyword evidence="2" id="KW-0378">Hydrolase</keyword>
<dbReference type="Pfam" id="PF01156">
    <property type="entry name" value="IU_nuc_hydro"/>
    <property type="match status" value="1"/>
</dbReference>
<evidence type="ECO:0000313" key="3">
    <source>
        <dbReference type="Proteomes" id="UP000886780"/>
    </source>
</evidence>
<dbReference type="Gene3D" id="3.90.245.10">
    <property type="entry name" value="Ribonucleoside hydrolase-like"/>
    <property type="match status" value="1"/>
</dbReference>
<dbReference type="AlphaFoldDB" id="A0A9D1W2D0"/>
<reference evidence="2" key="2">
    <citation type="submission" date="2021-04" db="EMBL/GenBank/DDBJ databases">
        <authorList>
            <person name="Gilroy R."/>
        </authorList>
    </citation>
    <scope>NUCLEOTIDE SEQUENCE</scope>
    <source>
        <strain evidence="2">ChiGjej4B4-12881</strain>
    </source>
</reference>
<proteinExistence type="predicted"/>
<dbReference type="PANTHER" id="PTHR46190:SF1">
    <property type="entry name" value="SI:CH211-201H21.5"/>
    <property type="match status" value="1"/>
</dbReference>
<dbReference type="InterPro" id="IPR001910">
    <property type="entry name" value="Inosine/uridine_hydrolase_dom"/>
</dbReference>
<evidence type="ECO:0000313" key="2">
    <source>
        <dbReference type="EMBL" id="HIX51226.1"/>
    </source>
</evidence>
<dbReference type="InterPro" id="IPR036452">
    <property type="entry name" value="Ribo_hydro-like"/>
</dbReference>
<reference evidence="2" key="1">
    <citation type="journal article" date="2021" name="PeerJ">
        <title>Extensive microbial diversity within the chicken gut microbiome revealed by metagenomics and culture.</title>
        <authorList>
            <person name="Gilroy R."/>
            <person name="Ravi A."/>
            <person name="Getino M."/>
            <person name="Pursley I."/>
            <person name="Horton D.L."/>
            <person name="Alikhan N.F."/>
            <person name="Baker D."/>
            <person name="Gharbi K."/>
            <person name="Hall N."/>
            <person name="Watson M."/>
            <person name="Adriaenssens E.M."/>
            <person name="Foster-Nyarko E."/>
            <person name="Jarju S."/>
            <person name="Secka A."/>
            <person name="Antonio M."/>
            <person name="Oren A."/>
            <person name="Chaudhuri R.R."/>
            <person name="La Ragione R."/>
            <person name="Hildebrand F."/>
            <person name="Pallen M.J."/>
        </authorList>
    </citation>
    <scope>NUCLEOTIDE SEQUENCE</scope>
    <source>
        <strain evidence="2">ChiGjej4B4-12881</strain>
    </source>
</reference>
<dbReference type="SUPFAM" id="SSF53590">
    <property type="entry name" value="Nucleoside hydrolase"/>
    <property type="match status" value="1"/>
</dbReference>
<dbReference type="GO" id="GO:0016799">
    <property type="term" value="F:hydrolase activity, hydrolyzing N-glycosyl compounds"/>
    <property type="evidence" value="ECO:0007669"/>
    <property type="project" value="InterPro"/>
</dbReference>
<comment type="caution">
    <text evidence="2">The sequence shown here is derived from an EMBL/GenBank/DDBJ whole genome shotgun (WGS) entry which is preliminary data.</text>
</comment>
<evidence type="ECO:0000259" key="1">
    <source>
        <dbReference type="Pfam" id="PF01156"/>
    </source>
</evidence>